<dbReference type="PATRIC" id="fig|324602.8.peg.3884"/>
<dbReference type="InParanoid" id="A9WKK5"/>
<feature type="domain" description="HTH lacI-type" evidence="4">
    <location>
        <begin position="2"/>
        <end position="56"/>
    </location>
</feature>
<accession>A9WKK5</accession>
<dbReference type="SUPFAM" id="SSF53822">
    <property type="entry name" value="Periplasmic binding protein-like I"/>
    <property type="match status" value="1"/>
</dbReference>
<dbReference type="HOGENOM" id="CLU_037628_6_1_0"/>
<dbReference type="eggNOG" id="COG1609">
    <property type="taxonomic scope" value="Bacteria"/>
</dbReference>
<keyword evidence="3" id="KW-0804">Transcription</keyword>
<dbReference type="EnsemblBacteria" id="ABY36633">
    <property type="protein sequence ID" value="ABY36633"/>
    <property type="gene ID" value="Caur_3448"/>
</dbReference>
<dbReference type="GO" id="GO:0008784">
    <property type="term" value="F:alanine racemase activity"/>
    <property type="evidence" value="ECO:0007669"/>
    <property type="project" value="UniProtKB-EC"/>
</dbReference>
<dbReference type="STRING" id="324602.Caur_3448"/>
<evidence type="ECO:0000313" key="5">
    <source>
        <dbReference type="EMBL" id="ABY36633.1"/>
    </source>
</evidence>
<protein>
    <submittedName>
        <fullName evidence="5">Alanine racemase</fullName>
        <ecNumber evidence="5">5.1.1.1</ecNumber>
    </submittedName>
</protein>
<dbReference type="EMBL" id="CP000909">
    <property type="protein sequence ID" value="ABY36633.1"/>
    <property type="molecule type" value="Genomic_DNA"/>
</dbReference>
<dbReference type="Pfam" id="PF13377">
    <property type="entry name" value="Peripla_BP_3"/>
    <property type="match status" value="1"/>
</dbReference>
<organism evidence="5 6">
    <name type="scientific">Chloroflexus aurantiacus (strain ATCC 29366 / DSM 635 / J-10-fl)</name>
    <dbReference type="NCBI Taxonomy" id="324602"/>
    <lineage>
        <taxon>Bacteria</taxon>
        <taxon>Bacillati</taxon>
        <taxon>Chloroflexota</taxon>
        <taxon>Chloroflexia</taxon>
        <taxon>Chloroflexales</taxon>
        <taxon>Chloroflexineae</taxon>
        <taxon>Chloroflexaceae</taxon>
        <taxon>Chloroflexus</taxon>
    </lineage>
</organism>
<dbReference type="Proteomes" id="UP000002008">
    <property type="component" value="Chromosome"/>
</dbReference>
<dbReference type="EC" id="5.1.1.1" evidence="5"/>
<dbReference type="InterPro" id="IPR028082">
    <property type="entry name" value="Peripla_BP_I"/>
</dbReference>
<dbReference type="PANTHER" id="PTHR30146:SF155">
    <property type="entry name" value="ALANINE RACEMASE"/>
    <property type="match status" value="1"/>
</dbReference>
<keyword evidence="6" id="KW-1185">Reference proteome</keyword>
<dbReference type="InterPro" id="IPR046335">
    <property type="entry name" value="LacI/GalR-like_sensor"/>
</dbReference>
<keyword evidence="5" id="KW-0413">Isomerase</keyword>
<evidence type="ECO:0000256" key="2">
    <source>
        <dbReference type="ARBA" id="ARBA00023125"/>
    </source>
</evidence>
<dbReference type="PROSITE" id="PS00356">
    <property type="entry name" value="HTH_LACI_1"/>
    <property type="match status" value="1"/>
</dbReference>
<sequence>MATIKDVARRAQVSTATVSYVLNGTGVISEPTRARVLAAVAELGYQPNHSARALRTRSHTIGIVAPGIAGRLADPATAELLAGLSEAATTAGYCLLIASPTPAESEDELALRLARSGRVDGLVIFDLRRNDERPARLAAAGVPTIAIGAPTPGLSCPVAGFDLRAGAEQAVNHLARLGHRRIALITAASDLSVSEHFYTGYRAALHAHGLRREAALVIEAGSSEDDGVNAMQELLAMRTPPTAVLAASDTLAFGAMHAIRDAGLTVGKDVSVVGCDDLPLAAHTYPPLTTLHAPHRELGTVLARHLIGLVERRNVPDVTLLPLRLIVRHSTAAPVRAAG</sequence>
<evidence type="ECO:0000313" key="6">
    <source>
        <dbReference type="Proteomes" id="UP000002008"/>
    </source>
</evidence>
<name>A9WKK5_CHLAA</name>
<dbReference type="SUPFAM" id="SSF47413">
    <property type="entry name" value="lambda repressor-like DNA-binding domains"/>
    <property type="match status" value="1"/>
</dbReference>
<dbReference type="Pfam" id="PF00356">
    <property type="entry name" value="LacI"/>
    <property type="match status" value="1"/>
</dbReference>
<evidence type="ECO:0000256" key="3">
    <source>
        <dbReference type="ARBA" id="ARBA00023163"/>
    </source>
</evidence>
<dbReference type="CDD" id="cd01392">
    <property type="entry name" value="HTH_LacI"/>
    <property type="match status" value="1"/>
</dbReference>
<dbReference type="SMART" id="SM00354">
    <property type="entry name" value="HTH_LACI"/>
    <property type="match status" value="1"/>
</dbReference>
<dbReference type="Gene3D" id="1.10.260.40">
    <property type="entry name" value="lambda repressor-like DNA-binding domains"/>
    <property type="match status" value="1"/>
</dbReference>
<keyword evidence="2" id="KW-0238">DNA-binding</keyword>
<dbReference type="RefSeq" id="WP_012259286.1">
    <property type="nucleotide sequence ID" value="NC_010175.1"/>
</dbReference>
<dbReference type="KEGG" id="cau:Caur_3448"/>
<dbReference type="PROSITE" id="PS50932">
    <property type="entry name" value="HTH_LACI_2"/>
    <property type="match status" value="1"/>
</dbReference>
<proteinExistence type="predicted"/>
<dbReference type="InterPro" id="IPR000843">
    <property type="entry name" value="HTH_LacI"/>
</dbReference>
<dbReference type="AlphaFoldDB" id="A9WKK5"/>
<reference evidence="6" key="1">
    <citation type="journal article" date="2011" name="BMC Genomics">
        <title>Complete genome sequence of the filamentous anoxygenic phototrophic bacterium Chloroflexus aurantiacus.</title>
        <authorList>
            <person name="Tang K.H."/>
            <person name="Barry K."/>
            <person name="Chertkov O."/>
            <person name="Dalin E."/>
            <person name="Han C.S."/>
            <person name="Hauser L.J."/>
            <person name="Honchak B.M."/>
            <person name="Karbach L.E."/>
            <person name="Land M.L."/>
            <person name="Lapidus A."/>
            <person name="Larimer F.W."/>
            <person name="Mikhailova N."/>
            <person name="Pitluck S."/>
            <person name="Pierson B.K."/>
            <person name="Blankenship R.E."/>
        </authorList>
    </citation>
    <scope>NUCLEOTIDE SEQUENCE [LARGE SCALE GENOMIC DNA]</scope>
    <source>
        <strain evidence="6">ATCC 29366 / DSM 635 / J-10-fl</strain>
    </source>
</reference>
<dbReference type="GO" id="GO:0006355">
    <property type="term" value="P:regulation of DNA-templated transcription"/>
    <property type="evidence" value="ECO:0000318"/>
    <property type="project" value="GO_Central"/>
</dbReference>
<dbReference type="InterPro" id="IPR010982">
    <property type="entry name" value="Lambda_DNA-bd_dom_sf"/>
</dbReference>
<dbReference type="Gene3D" id="3.40.50.2300">
    <property type="match status" value="2"/>
</dbReference>
<dbReference type="PANTHER" id="PTHR30146">
    <property type="entry name" value="LACI-RELATED TRANSCRIPTIONAL REPRESSOR"/>
    <property type="match status" value="1"/>
</dbReference>
<dbReference type="GO" id="GO:0000976">
    <property type="term" value="F:transcription cis-regulatory region binding"/>
    <property type="evidence" value="ECO:0000318"/>
    <property type="project" value="GO_Central"/>
</dbReference>
<dbReference type="PRINTS" id="PR00036">
    <property type="entry name" value="HTHLACI"/>
</dbReference>
<dbReference type="GO" id="GO:0003700">
    <property type="term" value="F:DNA-binding transcription factor activity"/>
    <property type="evidence" value="ECO:0000318"/>
    <property type="project" value="GO_Central"/>
</dbReference>
<gene>
    <name evidence="5" type="ordered locus">Caur_3448</name>
</gene>
<evidence type="ECO:0000256" key="1">
    <source>
        <dbReference type="ARBA" id="ARBA00023015"/>
    </source>
</evidence>
<keyword evidence="1" id="KW-0805">Transcription regulation</keyword>
<evidence type="ECO:0000259" key="4">
    <source>
        <dbReference type="PROSITE" id="PS50932"/>
    </source>
</evidence>